<dbReference type="AlphaFoldDB" id="A0A224Y710"/>
<reference evidence="1" key="1">
    <citation type="journal article" date="2018" name="PLoS Negl. Trop. Dis.">
        <title>An insight into the salivary gland and fat body transcriptome of Panstrongylus lignarius (Hemiptera: Heteroptera), the main vector of Chagas disease in Peru.</title>
        <authorList>
            <person name="Nevoa J.C."/>
            <person name="Mendes M.T."/>
            <person name="da Silva M.V."/>
            <person name="Soares S.C."/>
            <person name="Oliveira C.J.F."/>
            <person name="Ribeiro J.M.C."/>
        </authorList>
    </citation>
    <scope>NUCLEOTIDE SEQUENCE</scope>
</reference>
<dbReference type="EMBL" id="GFTR01000107">
    <property type="protein sequence ID" value="JAW16319.1"/>
    <property type="molecule type" value="Transcribed_RNA"/>
</dbReference>
<accession>A0A224Y710</accession>
<organism evidence="1">
    <name type="scientific">Panstrongylus lignarius</name>
    <dbReference type="NCBI Taxonomy" id="156445"/>
    <lineage>
        <taxon>Eukaryota</taxon>
        <taxon>Metazoa</taxon>
        <taxon>Ecdysozoa</taxon>
        <taxon>Arthropoda</taxon>
        <taxon>Hexapoda</taxon>
        <taxon>Insecta</taxon>
        <taxon>Pterygota</taxon>
        <taxon>Neoptera</taxon>
        <taxon>Paraneoptera</taxon>
        <taxon>Hemiptera</taxon>
        <taxon>Heteroptera</taxon>
        <taxon>Panheteroptera</taxon>
        <taxon>Cimicomorpha</taxon>
        <taxon>Reduviidae</taxon>
        <taxon>Triatominae</taxon>
        <taxon>Panstrongylus</taxon>
    </lineage>
</organism>
<evidence type="ECO:0000313" key="1">
    <source>
        <dbReference type="EMBL" id="JAW16319.1"/>
    </source>
</evidence>
<protein>
    <submittedName>
        <fullName evidence="1">Putative secreted protein</fullName>
    </submittedName>
</protein>
<proteinExistence type="predicted"/>
<name>A0A224Y710_9HEMI</name>
<sequence length="68" mass="7692">MIAKRIRIARFSFFTSTAFVRTFPICVHPSTHRRLSISVLLNALLMNCLSLLRHDGGIFCLSQQPSNS</sequence>